<gene>
    <name evidence="1" type="ORF">MSUIS_06480</name>
</gene>
<evidence type="ECO:0000313" key="1">
    <source>
        <dbReference type="EMBL" id="CBZ40741.1"/>
    </source>
</evidence>
<reference evidence="1 2" key="1">
    <citation type="journal article" date="2011" name="J. Bacteriol.">
        <title>Complete genome sequence of the hemotrophic Mycoplasma suis strain KI3806.</title>
        <authorList>
            <person name="Oehlerking J."/>
            <person name="Kube M."/>
            <person name="Felder K.M."/>
            <person name="Matter D."/>
            <person name="Wittenbrink M.M."/>
            <person name="Schwarzenbach S."/>
            <person name="Kramer M.M."/>
            <person name="Hoelzle K."/>
            <person name="Hoelzle L.E."/>
        </authorList>
    </citation>
    <scope>NUCLEOTIDE SEQUENCE [LARGE SCALE GENOMIC DNA]</scope>
    <source>
        <strain evidence="2">KI_3806</strain>
    </source>
</reference>
<dbReference type="EMBL" id="FQ790233">
    <property type="protein sequence ID" value="CBZ40741.1"/>
    <property type="molecule type" value="Genomic_DNA"/>
</dbReference>
<evidence type="ECO:0000313" key="2">
    <source>
        <dbReference type="Proteomes" id="UP000008645"/>
    </source>
</evidence>
<dbReference type="KEGG" id="msk:MSUIS_06480"/>
<dbReference type="Proteomes" id="UP000008645">
    <property type="component" value="Chromosome"/>
</dbReference>
<organism evidence="1 2">
    <name type="scientific">Mycoplasma suis (strain KI_3806)</name>
    <dbReference type="NCBI Taxonomy" id="708248"/>
    <lineage>
        <taxon>Bacteria</taxon>
        <taxon>Bacillati</taxon>
        <taxon>Mycoplasmatota</taxon>
        <taxon>Mollicutes</taxon>
        <taxon>Mycoplasmataceae</taxon>
        <taxon>Mycoplasma</taxon>
    </lineage>
</organism>
<sequence length="407" mass="46232">MLDSESKFEKVQGIWFDDIDWSVEVGYMKVDDSGDEEADEGCVYLVNGGYAYGCKKVTKGRGESQDNGTAFQRRLGKERNKLKKTGWGLKIGMVSFVKGLVELVKNGGSSERENFESKWEKWFERGKGNDCLVVNETKRGEGTEESYSKKNCKWRLKDNKKNQITTIFKKVFADEKGWALKSFRKEDIDKLCRDKGWSEHNFGKNGKSVMEKVKKKFQNAHCRGGKSNYGERGDGYVDNWDVSGDIKVIEGHVYEFGRNNGGSADLLAFEKMGEGQDIFEEAKGKGGRKQITAGDWLKAAKWDGNLAEQSCHSVEQWETRDSGVSEHSNQCVKNKSNNEGGKWLNDQKWENIKERFGLMKSSDSGNCQWLMKKPFKGSGHEDLRPEHTMVMDFGLVLSLITNNEICR</sequence>
<dbReference type="AlphaFoldDB" id="F0V260"/>
<protein>
    <submittedName>
        <fullName evidence="1">Uncharacterized protein</fullName>
    </submittedName>
</protein>
<proteinExistence type="predicted"/>
<dbReference type="HOGENOM" id="CLU_057098_0_0_14"/>
<name>F0V260_MYCS3</name>
<accession>F0V260</accession>
<dbReference type="RefSeq" id="WP_013609343.1">
    <property type="nucleotide sequence ID" value="NC_015153.1"/>
</dbReference>